<protein>
    <submittedName>
        <fullName evidence="1">Uncharacterized protein</fullName>
    </submittedName>
</protein>
<dbReference type="EMBL" id="OU503042">
    <property type="protein sequence ID" value="CAI9764525.1"/>
    <property type="molecule type" value="Genomic_DNA"/>
</dbReference>
<evidence type="ECO:0000313" key="2">
    <source>
        <dbReference type="Proteomes" id="UP000834106"/>
    </source>
</evidence>
<dbReference type="Proteomes" id="UP000834106">
    <property type="component" value="Chromosome 7"/>
</dbReference>
<organism evidence="1 2">
    <name type="scientific">Fraxinus pennsylvanica</name>
    <dbReference type="NCBI Taxonomy" id="56036"/>
    <lineage>
        <taxon>Eukaryota</taxon>
        <taxon>Viridiplantae</taxon>
        <taxon>Streptophyta</taxon>
        <taxon>Embryophyta</taxon>
        <taxon>Tracheophyta</taxon>
        <taxon>Spermatophyta</taxon>
        <taxon>Magnoliopsida</taxon>
        <taxon>eudicotyledons</taxon>
        <taxon>Gunneridae</taxon>
        <taxon>Pentapetalae</taxon>
        <taxon>asterids</taxon>
        <taxon>lamiids</taxon>
        <taxon>Lamiales</taxon>
        <taxon>Oleaceae</taxon>
        <taxon>Oleeae</taxon>
        <taxon>Fraxinus</taxon>
    </lineage>
</organism>
<keyword evidence="2" id="KW-1185">Reference proteome</keyword>
<sequence length="117" mass="13747">MHDKLPVLECLFRHRVKRMLQLAYVSRRTPEGMISSTNLNALTIVNSSLYRNRVEDGHKKRVEIAQLEKFWLMEHPNYLEKGNYHNILDGDANAGWSISQAIRVAIPSRHLHDERHY</sequence>
<name>A0AAD1Z7Z2_9LAMI</name>
<accession>A0AAD1Z7Z2</accession>
<reference evidence="1" key="1">
    <citation type="submission" date="2023-05" db="EMBL/GenBank/DDBJ databases">
        <authorList>
            <person name="Huff M."/>
        </authorList>
    </citation>
    <scope>NUCLEOTIDE SEQUENCE</scope>
</reference>
<proteinExistence type="predicted"/>
<gene>
    <name evidence="1" type="ORF">FPE_LOCUS11955</name>
</gene>
<evidence type="ECO:0000313" key="1">
    <source>
        <dbReference type="EMBL" id="CAI9764525.1"/>
    </source>
</evidence>
<dbReference type="AlphaFoldDB" id="A0AAD1Z7Z2"/>